<comment type="caution">
    <text evidence="1">The sequence shown here is derived from an EMBL/GenBank/DDBJ whole genome shotgun (WGS) entry which is preliminary data.</text>
</comment>
<dbReference type="EMBL" id="AFMD02000028">
    <property type="protein sequence ID" value="EMG24054.1"/>
    <property type="molecule type" value="Genomic_DNA"/>
</dbReference>
<organism evidence="1 2">
    <name type="scientific">Leptospira interrogans serovar Copenhageni str. LT2050</name>
    <dbReference type="NCBI Taxonomy" id="1001598"/>
    <lineage>
        <taxon>Bacteria</taxon>
        <taxon>Pseudomonadati</taxon>
        <taxon>Spirochaetota</taxon>
        <taxon>Spirochaetia</taxon>
        <taxon>Leptospirales</taxon>
        <taxon>Leptospiraceae</taxon>
        <taxon>Leptospira</taxon>
    </lineage>
</organism>
<evidence type="ECO:0000313" key="2">
    <source>
        <dbReference type="Proteomes" id="UP000011778"/>
    </source>
</evidence>
<protein>
    <submittedName>
        <fullName evidence="1">Uncharacterized protein</fullName>
    </submittedName>
</protein>
<gene>
    <name evidence="1" type="ORF">LEP1GSC150_2657</name>
</gene>
<reference evidence="1 2" key="1">
    <citation type="submission" date="2013-02" db="EMBL/GenBank/DDBJ databases">
        <authorList>
            <person name="Harkins D.M."/>
            <person name="Durkin A.S."/>
            <person name="Brinkac L.M."/>
            <person name="Haft D.H."/>
            <person name="Selengut J.D."/>
            <person name="Sanka R."/>
            <person name="DePew J."/>
            <person name="Purushe J."/>
            <person name="Tulsiani S.M."/>
            <person name="Graham G.C."/>
            <person name="Burns M.-A."/>
            <person name="Dohnt M.F."/>
            <person name="Smythe L.D."/>
            <person name="McKay D.B."/>
            <person name="Craig S.B."/>
            <person name="Vinetz J.M."/>
            <person name="Sutton G.G."/>
            <person name="Nierman W.C."/>
            <person name="Fouts D.E."/>
        </authorList>
    </citation>
    <scope>NUCLEOTIDE SEQUENCE [LARGE SCALE GENOMIC DNA]</scope>
    <source>
        <strain evidence="1 2">LT2050</strain>
    </source>
</reference>
<sequence length="58" mass="6921">MCKKIIELGSFENTKTLVNFYFFSDCNKQDPSQTRNRLKNLEFFICKKKIRSVKIITL</sequence>
<evidence type="ECO:0000313" key="1">
    <source>
        <dbReference type="EMBL" id="EMG24054.1"/>
    </source>
</evidence>
<name>M3HID8_LEPIT</name>
<dbReference type="Proteomes" id="UP000011778">
    <property type="component" value="Unassembled WGS sequence"/>
</dbReference>
<dbReference type="AlphaFoldDB" id="M3HID8"/>
<accession>M3HID8</accession>
<proteinExistence type="predicted"/>